<feature type="domain" description="Flagellar hook protein FlgE/F/G-like D1" evidence="7">
    <location>
        <begin position="90"/>
        <end position="153"/>
    </location>
</feature>
<dbReference type="RefSeq" id="WP_155315112.1">
    <property type="nucleotide sequence ID" value="NZ_AP021874.1"/>
</dbReference>
<keyword evidence="3 4" id="KW-0975">Bacterial flagellum</keyword>
<evidence type="ECO:0000256" key="2">
    <source>
        <dbReference type="ARBA" id="ARBA00009677"/>
    </source>
</evidence>
<dbReference type="InterPro" id="IPR037925">
    <property type="entry name" value="FlgE/F/G-like"/>
</dbReference>
<dbReference type="PANTHER" id="PTHR30435">
    <property type="entry name" value="FLAGELLAR PROTEIN"/>
    <property type="match status" value="1"/>
</dbReference>
<dbReference type="Proteomes" id="UP000427906">
    <property type="component" value="Chromosome"/>
</dbReference>
<dbReference type="InterPro" id="IPR020013">
    <property type="entry name" value="Flagellar_FlgE/F/G"/>
</dbReference>
<evidence type="ECO:0000256" key="4">
    <source>
        <dbReference type="RuleBase" id="RU362116"/>
    </source>
</evidence>
<evidence type="ECO:0000256" key="3">
    <source>
        <dbReference type="ARBA" id="ARBA00023143"/>
    </source>
</evidence>
<organism evidence="8 9">
    <name type="scientific">Desulfosarcina alkanivorans</name>
    <dbReference type="NCBI Taxonomy" id="571177"/>
    <lineage>
        <taxon>Bacteria</taxon>
        <taxon>Pseudomonadati</taxon>
        <taxon>Thermodesulfobacteriota</taxon>
        <taxon>Desulfobacteria</taxon>
        <taxon>Desulfobacterales</taxon>
        <taxon>Desulfosarcinaceae</taxon>
        <taxon>Desulfosarcina</taxon>
    </lineage>
</organism>
<dbReference type="OrthoDB" id="9804559at2"/>
<accession>A0A5K7YG82</accession>
<dbReference type="InterPro" id="IPR012836">
    <property type="entry name" value="FlgF"/>
</dbReference>
<feature type="domain" description="Flagellar basal body rod protein N-terminal" evidence="5">
    <location>
        <begin position="7"/>
        <end position="35"/>
    </location>
</feature>
<keyword evidence="8" id="KW-0282">Flagellum</keyword>
<name>A0A5K7YG82_9BACT</name>
<evidence type="ECO:0000259" key="7">
    <source>
        <dbReference type="Pfam" id="PF22692"/>
    </source>
</evidence>
<gene>
    <name evidence="8" type="primary">flgF</name>
    <name evidence="8" type="ORF">DSCA_07090</name>
</gene>
<dbReference type="GO" id="GO:0030694">
    <property type="term" value="C:bacterial-type flagellum basal body, rod"/>
    <property type="evidence" value="ECO:0007669"/>
    <property type="project" value="InterPro"/>
</dbReference>
<dbReference type="InterPro" id="IPR019776">
    <property type="entry name" value="Flagellar_basal_body_rod_CS"/>
</dbReference>
<dbReference type="NCBIfam" id="TIGR03506">
    <property type="entry name" value="FlgEFG_subfam"/>
    <property type="match status" value="1"/>
</dbReference>
<dbReference type="GO" id="GO:0071978">
    <property type="term" value="P:bacterial-type flagellum-dependent swarming motility"/>
    <property type="evidence" value="ECO:0007669"/>
    <property type="project" value="TreeGrafter"/>
</dbReference>
<dbReference type="NCBIfam" id="TIGR02490">
    <property type="entry name" value="flgF"/>
    <property type="match status" value="1"/>
</dbReference>
<proteinExistence type="inferred from homology"/>
<dbReference type="Pfam" id="PF00460">
    <property type="entry name" value="Flg_bb_rod"/>
    <property type="match status" value="1"/>
</dbReference>
<dbReference type="InterPro" id="IPR010930">
    <property type="entry name" value="Flg_bb/hook_C_dom"/>
</dbReference>
<dbReference type="Pfam" id="PF22692">
    <property type="entry name" value="LlgE_F_G_D1"/>
    <property type="match status" value="1"/>
</dbReference>
<sequence>MSGGMYLAAAGALVQQLRLEVLSNNLANINTVGYKSERSLFQIPEEPDPQVFETPIEAVQSLSPYAPPFTTEIDFSQGGIRQTGNALDLAINGDGFFSIQTPDGVQYTRQGSFTLDGEGVLVTSDGYPVLGEGGEITLEEGTVEIDTEGAVYVNGDEVGRLQITDFLDRGGLKKAGNGRFIASETAVPAERPERTTVSQGVLEGANVNPVRAMTEMIETSRAFEAYQKVIQTADEATAKSINDVGKTA</sequence>
<keyword evidence="8" id="KW-0966">Cell projection</keyword>
<dbReference type="InterPro" id="IPR001444">
    <property type="entry name" value="Flag_bb_rod_N"/>
</dbReference>
<protein>
    <submittedName>
        <fullName evidence="8">Flagellar basal-body rod protein FlgF</fullName>
    </submittedName>
</protein>
<keyword evidence="9" id="KW-1185">Reference proteome</keyword>
<reference evidence="8 9" key="1">
    <citation type="submission" date="2019-11" db="EMBL/GenBank/DDBJ databases">
        <title>Comparative genomics of hydrocarbon-degrading Desulfosarcina strains.</title>
        <authorList>
            <person name="Watanabe M."/>
            <person name="Kojima H."/>
            <person name="Fukui M."/>
        </authorList>
    </citation>
    <scope>NUCLEOTIDE SEQUENCE [LARGE SCALE GENOMIC DNA]</scope>
    <source>
        <strain evidence="8 9">PL12</strain>
    </source>
</reference>
<dbReference type="Pfam" id="PF06429">
    <property type="entry name" value="Flg_bbr_C"/>
    <property type="match status" value="1"/>
</dbReference>
<evidence type="ECO:0000259" key="5">
    <source>
        <dbReference type="Pfam" id="PF00460"/>
    </source>
</evidence>
<keyword evidence="8" id="KW-0969">Cilium</keyword>
<dbReference type="AlphaFoldDB" id="A0A5K7YG82"/>
<comment type="subcellular location">
    <subcellularLocation>
        <location evidence="1 4">Bacterial flagellum basal body</location>
    </subcellularLocation>
</comment>
<evidence type="ECO:0000256" key="1">
    <source>
        <dbReference type="ARBA" id="ARBA00004117"/>
    </source>
</evidence>
<dbReference type="SUPFAM" id="SSF117143">
    <property type="entry name" value="Flagellar hook protein flgE"/>
    <property type="match status" value="1"/>
</dbReference>
<dbReference type="PROSITE" id="PS00588">
    <property type="entry name" value="FLAGELLA_BB_ROD"/>
    <property type="match status" value="1"/>
</dbReference>
<comment type="similarity">
    <text evidence="2 4">Belongs to the flagella basal body rod proteins family.</text>
</comment>
<dbReference type="EMBL" id="AP021874">
    <property type="protein sequence ID" value="BBO66779.1"/>
    <property type="molecule type" value="Genomic_DNA"/>
</dbReference>
<evidence type="ECO:0000259" key="6">
    <source>
        <dbReference type="Pfam" id="PF06429"/>
    </source>
</evidence>
<dbReference type="InterPro" id="IPR053967">
    <property type="entry name" value="LlgE_F_G-like_D1"/>
</dbReference>
<feature type="domain" description="Flagellar basal-body/hook protein C-terminal" evidence="6">
    <location>
        <begin position="199"/>
        <end position="241"/>
    </location>
</feature>
<evidence type="ECO:0000313" key="8">
    <source>
        <dbReference type="EMBL" id="BBO66779.1"/>
    </source>
</evidence>
<dbReference type="PANTHER" id="PTHR30435:SF19">
    <property type="entry name" value="FLAGELLAR BASAL-BODY ROD PROTEIN FLGG"/>
    <property type="match status" value="1"/>
</dbReference>
<dbReference type="KEGG" id="dalk:DSCA_07090"/>
<evidence type="ECO:0000313" key="9">
    <source>
        <dbReference type="Proteomes" id="UP000427906"/>
    </source>
</evidence>